<dbReference type="EMBL" id="AXCW01000018">
    <property type="protein sequence ID" value="EYR64769.1"/>
    <property type="molecule type" value="Genomic_DNA"/>
</dbReference>
<protein>
    <recommendedName>
        <fullName evidence="2">Glycosyltransferase 2-like domain-containing protein</fullName>
    </recommendedName>
</protein>
<reference evidence="3 4" key="1">
    <citation type="submission" date="2014-01" db="EMBL/GenBank/DDBJ databases">
        <title>Actinotalea ferrariae CF5-4.</title>
        <authorList>
            <person name="Chen F."/>
            <person name="Li Y."/>
            <person name="Wang G."/>
        </authorList>
    </citation>
    <scope>NUCLEOTIDE SEQUENCE [LARGE SCALE GENOMIC DNA]</scope>
    <source>
        <strain evidence="3 4">CF5-4</strain>
    </source>
</reference>
<keyword evidence="1" id="KW-0812">Transmembrane</keyword>
<dbReference type="PANTHER" id="PTHR43685:SF2">
    <property type="entry name" value="GLYCOSYLTRANSFERASE 2-LIKE DOMAIN-CONTAINING PROTEIN"/>
    <property type="match status" value="1"/>
</dbReference>
<accession>A0A021VUA4</accession>
<feature type="domain" description="Glycosyltransferase 2-like" evidence="2">
    <location>
        <begin position="12"/>
        <end position="101"/>
    </location>
</feature>
<keyword evidence="1" id="KW-0472">Membrane</keyword>
<dbReference type="PANTHER" id="PTHR43685">
    <property type="entry name" value="GLYCOSYLTRANSFERASE"/>
    <property type="match status" value="1"/>
</dbReference>
<dbReference type="InterPro" id="IPR029044">
    <property type="entry name" value="Nucleotide-diphossugar_trans"/>
</dbReference>
<dbReference type="Gene3D" id="3.90.550.10">
    <property type="entry name" value="Spore Coat Polysaccharide Biosynthesis Protein SpsA, Chain A"/>
    <property type="match status" value="1"/>
</dbReference>
<evidence type="ECO:0000256" key="1">
    <source>
        <dbReference type="SAM" id="Phobius"/>
    </source>
</evidence>
<dbReference type="Proteomes" id="UP000019753">
    <property type="component" value="Unassembled WGS sequence"/>
</dbReference>
<dbReference type="SUPFAM" id="SSF53448">
    <property type="entry name" value="Nucleotide-diphospho-sugar transferases"/>
    <property type="match status" value="1"/>
</dbReference>
<dbReference type="RefSeq" id="WP_034222374.1">
    <property type="nucleotide sequence ID" value="NZ_AXCW01000018.1"/>
</dbReference>
<feature type="transmembrane region" description="Helical" evidence="1">
    <location>
        <begin position="286"/>
        <end position="306"/>
    </location>
</feature>
<feature type="transmembrane region" description="Helical" evidence="1">
    <location>
        <begin position="259"/>
        <end position="279"/>
    </location>
</feature>
<keyword evidence="1" id="KW-1133">Transmembrane helix</keyword>
<dbReference type="InterPro" id="IPR050834">
    <property type="entry name" value="Glycosyltransf_2"/>
</dbReference>
<dbReference type="OrthoDB" id="3672893at2"/>
<dbReference type="AlphaFoldDB" id="A0A021VUA4"/>
<organism evidence="3 4">
    <name type="scientific">Actinotalea ferrariae CF5-4</name>
    <dbReference type="NCBI Taxonomy" id="948458"/>
    <lineage>
        <taxon>Bacteria</taxon>
        <taxon>Bacillati</taxon>
        <taxon>Actinomycetota</taxon>
        <taxon>Actinomycetes</taxon>
        <taxon>Micrococcales</taxon>
        <taxon>Cellulomonadaceae</taxon>
        <taxon>Actinotalea</taxon>
    </lineage>
</organism>
<gene>
    <name evidence="3" type="ORF">N866_05165</name>
</gene>
<feature type="transmembrane region" description="Helical" evidence="1">
    <location>
        <begin position="318"/>
        <end position="338"/>
    </location>
</feature>
<sequence length="353" mass="38323">MTRSGTDQFDVSVVIPAYNSAPWLPTTLEALAVALRRTSWRAEVLVVDDGSTDATVAEMRSLAASYEYDLRVVTQPNQGVFMAVWTGLQEARAEWVLILNSRLLLHTGAVAHLEAADALSAQHPWNGHVVTDPDTPLVGRFWEVPTGVFWRTYLSDPRPMLITPRNFDAVPKGTGCLLVRRQLMIEAYEHSWPAADARFTSDDTKLLRHVAAAVPIRLDPGFSATYRPRTTVRKFLQHAGNRGTLFVDSYAGTSPLRDVVLIALVGLPPVALAVAVGAAASRAWRLLAAVGAAAGAAVAAPAVIALASRTPRRAVLSYLVYVVPFGAVFWRGLARGLVVHRASFGRRRSRADS</sequence>
<evidence type="ECO:0000313" key="3">
    <source>
        <dbReference type="EMBL" id="EYR64769.1"/>
    </source>
</evidence>
<evidence type="ECO:0000313" key="4">
    <source>
        <dbReference type="Proteomes" id="UP000019753"/>
    </source>
</evidence>
<dbReference type="InterPro" id="IPR001173">
    <property type="entry name" value="Glyco_trans_2-like"/>
</dbReference>
<evidence type="ECO:0000259" key="2">
    <source>
        <dbReference type="Pfam" id="PF00535"/>
    </source>
</evidence>
<dbReference type="CDD" id="cd00761">
    <property type="entry name" value="Glyco_tranf_GTA_type"/>
    <property type="match status" value="1"/>
</dbReference>
<keyword evidence="4" id="KW-1185">Reference proteome</keyword>
<dbReference type="Pfam" id="PF00535">
    <property type="entry name" value="Glycos_transf_2"/>
    <property type="match status" value="1"/>
</dbReference>
<comment type="caution">
    <text evidence="3">The sequence shown here is derived from an EMBL/GenBank/DDBJ whole genome shotgun (WGS) entry which is preliminary data.</text>
</comment>
<proteinExistence type="predicted"/>
<name>A0A021VUA4_9CELL</name>